<protein>
    <recommendedName>
        <fullName evidence="6">PKD domain-containing protein</fullName>
    </recommendedName>
</protein>
<dbReference type="Gene3D" id="2.60.40.2810">
    <property type="match status" value="1"/>
</dbReference>
<accession>A0A6C2U7C2</accession>
<dbReference type="Gene3D" id="2.60.120.380">
    <property type="match status" value="1"/>
</dbReference>
<dbReference type="Proteomes" id="UP000366872">
    <property type="component" value="Unassembled WGS sequence"/>
</dbReference>
<evidence type="ECO:0000256" key="3">
    <source>
        <dbReference type="ARBA" id="ARBA00022729"/>
    </source>
</evidence>
<keyword evidence="2" id="KW-0964">Secreted</keyword>
<dbReference type="InterPro" id="IPR035986">
    <property type="entry name" value="PKD_dom_sf"/>
</dbReference>
<dbReference type="Gene3D" id="2.70.98.70">
    <property type="match status" value="1"/>
</dbReference>
<dbReference type="Gene3D" id="1.50.10.100">
    <property type="entry name" value="Chondroitin AC/alginate lyase"/>
    <property type="match status" value="1"/>
</dbReference>
<dbReference type="InterPro" id="IPR000601">
    <property type="entry name" value="PKD_dom"/>
</dbReference>
<dbReference type="SUPFAM" id="SSF49299">
    <property type="entry name" value="PKD domain"/>
    <property type="match status" value="1"/>
</dbReference>
<reference evidence="7 8" key="1">
    <citation type="submission" date="2019-04" db="EMBL/GenBank/DDBJ databases">
        <authorList>
            <person name="Van Vliet M D."/>
        </authorList>
    </citation>
    <scope>NUCLEOTIDE SEQUENCE [LARGE SCALE GENOMIC DNA]</scope>
    <source>
        <strain evidence="7 8">F1</strain>
    </source>
</reference>
<feature type="signal peptide" evidence="5">
    <location>
        <begin position="1"/>
        <end position="22"/>
    </location>
</feature>
<dbReference type="Pfam" id="PF18884">
    <property type="entry name" value="TSP3_bac"/>
    <property type="match status" value="1"/>
</dbReference>
<feature type="chain" id="PRO_5025351747" description="PKD domain-containing protein" evidence="5">
    <location>
        <begin position="23"/>
        <end position="1714"/>
    </location>
</feature>
<comment type="subcellular location">
    <subcellularLocation>
        <location evidence="1">Secreted</location>
    </subcellularLocation>
</comment>
<dbReference type="CDD" id="cd00146">
    <property type="entry name" value="PKD"/>
    <property type="match status" value="1"/>
</dbReference>
<evidence type="ECO:0000259" key="6">
    <source>
        <dbReference type="PROSITE" id="PS50093"/>
    </source>
</evidence>
<proteinExistence type="predicted"/>
<dbReference type="EMBL" id="CAAHFG010000002">
    <property type="protein sequence ID" value="VGO15431.1"/>
    <property type="molecule type" value="Genomic_DNA"/>
</dbReference>
<sequence length="1714" mass="184353">MLKTTILSPMIGVFLLPILSEAAETTAAYVPFSSAASAQAVANTLPAMGSSDADRLDRMVFFLNGADTNNLRTIHTYAGANRSKAFQLSHPLMVHSHAASDVTWADNHVVNPYTPAQVAACVPTHTPGIKTPHPVDHNVAWSWSPSNPDVITDAYGVDFPNASYPENQTGYGISAQGEVVSVPFWEDPAYASSPYTVYCSADTSKPDQNIFNGRYYFTGMRDYLRGEWLKTAMEYLSKAYLQTGDETYAEYVREILVGYAANYSSMLGVREHITSKNRMGSYVFDPMLDHIGSNMTLLQRFHRDTGYHVGIDRLNELMEIYDRVYSADTFNATVPGDGRSARDFIEQEFIEPIFDLSWDTRPGKDEVVGNIADYAKDSIVAALVLGKPDWARMCNDYVDINLTQSIASWDMITLESPGYHYNWAGNVRYAASLLAFYEDPPGYTDANGLHLQGEDRRLTENFKRIYFSPDAFYYPDGRAIAIHDAANREASGIKGVGYPYYSAGTLNISKNRVAPGFGHTMLGDGEDDRQIQSHLHWSGGGSHTQSDNLTIGLHAFGRELYGDPGYSWAGYARAIYGHNSVLIDGADSQRDEGRIGNNLFHAPTLPGLSVARVGHTEDYRLANPSVERYRRTVALNTTDLDHPYVVDVFEAFGGDLHEFFLQGSMRDRMEATSSLSMQTFNTGGAPSYYSQLSNLETADVDTGASVTMNYTDDANQGVKIHLAHSAAENLELILGDGPVYYDTSTPNSGEPGLTTPKMILRRSGTDLNTVFALVHEPFTGGATAIASVDKSIVESNGVPVELALTVNFTDGRTDHHLISLGGTNATDSADQRSMSNGPLSANASYAAAITDGTDCDLYLVGGTSASCGGKSLALPEAVITGSLLGTQRAILGEGEDGYISDINLPVGERLDREMIFIDFLKADGSVDFVDSFEIKRVDAHANGVFIAIHQDAVVRYDPASDLYKQHAVNDSNREAAQVRVRYIPSATTVPLAYINPNQGRWEREMPSETLPLHTGDITIDTRYSNGTVRVGIDAPPSGTATNAHTVSAAQIAAGTGTVVYAQAENTGGVITSPIVAQGFRNLLSAQSAGSTQPGLFCSYSQGGAVLPDVRVPEIGLSSANTYTYSGFIDVPATGDYRFRYAGEDVVLKIDGVEIGNSLTDASWLPWEVGAALQAGTHAFEMSLVWDEKGDLSLRNAGGFFLDWMPPASNTYSRIPVDAFSHTPQGALPSVALQATQNSSNLLAYTFSAVSTDDGYGSPIPASNIGWDLDGDGRIDFTGIDTLEHTYPVAGSYTVEVIALNGDGERATDTTTVLAGLAPPNEPPAASNLTVSVVENSSTDIILSGSDPEGSNLAYQVVTQPANGSLSGTAPNLTYTPDSHYSGSDSFTYTVNDGETNSPVATVSITVEALPDMPTVISIGSTSPAGGSNILTGAEGAQTRSREVIRTDTQQFAVGQSFQLADLQPGESYALTEIYLKSKTSENFDAYSDQLQIKVFTNSAGSAQLLNTYSYDLGALGDGTAASDVAGGDWVKFSLGDGLTLNGGGSYSFLVFFDGTDAANKWGFFRDDSGIYADGNQWECTTYDVADWASNPWNGVVADSNDDFMFYVAGDVVAGDPDSDGDGLTDAQEIALGTDPDDPDSVFEITGTTSLPMVGKIEVTWPSTNGVLYRVWESPDLTNWLVARDWATASTVPEDAYELDLTPSNGFFKVEAQIE</sequence>
<evidence type="ECO:0000313" key="7">
    <source>
        <dbReference type="EMBL" id="VGO15431.1"/>
    </source>
</evidence>
<dbReference type="PROSITE" id="PS50093">
    <property type="entry name" value="PKD"/>
    <property type="match status" value="1"/>
</dbReference>
<dbReference type="Pfam" id="PF17963">
    <property type="entry name" value="Big_9"/>
    <property type="match status" value="1"/>
</dbReference>
<gene>
    <name evidence="7" type="ORF">PDESU_04014</name>
</gene>
<dbReference type="InterPro" id="IPR008929">
    <property type="entry name" value="Chondroitin_lyas"/>
</dbReference>
<evidence type="ECO:0000256" key="2">
    <source>
        <dbReference type="ARBA" id="ARBA00022525"/>
    </source>
</evidence>
<dbReference type="Gene3D" id="2.60.40.10">
    <property type="entry name" value="Immunoglobulins"/>
    <property type="match status" value="1"/>
</dbReference>
<keyword evidence="4" id="KW-0106">Calcium</keyword>
<evidence type="ECO:0000256" key="5">
    <source>
        <dbReference type="SAM" id="SignalP"/>
    </source>
</evidence>
<evidence type="ECO:0000256" key="4">
    <source>
        <dbReference type="ARBA" id="ARBA00022837"/>
    </source>
</evidence>
<name>A0A6C2U7C2_PONDE</name>
<evidence type="ECO:0000256" key="1">
    <source>
        <dbReference type="ARBA" id="ARBA00004613"/>
    </source>
</evidence>
<dbReference type="RefSeq" id="WP_136080995.1">
    <property type="nucleotide sequence ID" value="NZ_CAAHFG010000002.1"/>
</dbReference>
<evidence type="ECO:0000313" key="8">
    <source>
        <dbReference type="Proteomes" id="UP000366872"/>
    </source>
</evidence>
<feature type="domain" description="PKD" evidence="6">
    <location>
        <begin position="1251"/>
        <end position="1312"/>
    </location>
</feature>
<keyword evidence="8" id="KW-1185">Reference proteome</keyword>
<dbReference type="InterPro" id="IPR013783">
    <property type="entry name" value="Ig-like_fold"/>
</dbReference>
<organism evidence="7 8">
    <name type="scientific">Pontiella desulfatans</name>
    <dbReference type="NCBI Taxonomy" id="2750659"/>
    <lineage>
        <taxon>Bacteria</taxon>
        <taxon>Pseudomonadati</taxon>
        <taxon>Kiritimatiellota</taxon>
        <taxon>Kiritimatiellia</taxon>
        <taxon>Kiritimatiellales</taxon>
        <taxon>Pontiellaceae</taxon>
        <taxon>Pontiella</taxon>
    </lineage>
</organism>
<keyword evidence="3 5" id="KW-0732">Signal</keyword>
<dbReference type="InterPro" id="IPR059100">
    <property type="entry name" value="TSP3_bac"/>
</dbReference>